<evidence type="ECO:0000256" key="6">
    <source>
        <dbReference type="ARBA" id="ARBA00023136"/>
    </source>
</evidence>
<dbReference type="PANTHER" id="PTHR30193">
    <property type="entry name" value="ABC TRANSPORTER PERMEASE PROTEIN"/>
    <property type="match status" value="1"/>
</dbReference>
<evidence type="ECO:0000256" key="4">
    <source>
        <dbReference type="ARBA" id="ARBA00022692"/>
    </source>
</evidence>
<evidence type="ECO:0000256" key="7">
    <source>
        <dbReference type="RuleBase" id="RU363032"/>
    </source>
</evidence>
<sequence length="320" mass="35302">MLKSPATHSSTTPLASNDETSKATKSRSDFWLNAKDKYYAWIFLGPSLLILGVFIFYPMLKTLYLSLFLTNTVGKPTVFVGLANYINLLTSADYLNSLAVTMVYVLAVTAITIVLGLVLANFASKQLAGIGIFRTLFSATMGVSVSVAAIFWLFIFNPSTGFLSLVSTWLHLPQIGWLTDPTWAMVAVIITTVWMNLGFTFLILLGAMQSVPTTLYEAASIEGATPRYQLFHITIPMISPTLFFVSIITLIEGFKSFGLIDLMTKGGPTNATNMLVYRIYKDAFYSGNYAQASAESLILTVIIAIFTLIQFKVLEKRVNY</sequence>
<feature type="domain" description="ABC transmembrane type-1" evidence="9">
    <location>
        <begin position="98"/>
        <end position="310"/>
    </location>
</feature>
<comment type="caution">
    <text evidence="10">The sequence shown here is derived from an EMBL/GenBank/DDBJ whole genome shotgun (WGS) entry which is preliminary data.</text>
</comment>
<evidence type="ECO:0000313" key="10">
    <source>
        <dbReference type="EMBL" id="TLQ18646.1"/>
    </source>
</evidence>
<dbReference type="Proteomes" id="UP000305100">
    <property type="component" value="Unassembled WGS sequence"/>
</dbReference>
<keyword evidence="4 7" id="KW-0812">Transmembrane</keyword>
<keyword evidence="5 7" id="KW-1133">Transmembrane helix</keyword>
<dbReference type="OrthoDB" id="9787541at2"/>
<dbReference type="SUPFAM" id="SSF160964">
    <property type="entry name" value="MalF N-terminal region-like"/>
    <property type="match status" value="1"/>
</dbReference>
<evidence type="ECO:0000256" key="1">
    <source>
        <dbReference type="ARBA" id="ARBA00004651"/>
    </source>
</evidence>
<feature type="transmembrane region" description="Helical" evidence="7">
    <location>
        <begin position="296"/>
        <end position="314"/>
    </location>
</feature>
<feature type="transmembrane region" description="Helical" evidence="7">
    <location>
        <begin position="132"/>
        <end position="155"/>
    </location>
</feature>
<evidence type="ECO:0000259" key="9">
    <source>
        <dbReference type="PROSITE" id="PS50928"/>
    </source>
</evidence>
<dbReference type="EMBL" id="VBSX01000019">
    <property type="protein sequence ID" value="TLQ18646.1"/>
    <property type="molecule type" value="Genomic_DNA"/>
</dbReference>
<dbReference type="InterPro" id="IPR000515">
    <property type="entry name" value="MetI-like"/>
</dbReference>
<dbReference type="Pfam" id="PF00528">
    <property type="entry name" value="BPD_transp_1"/>
    <property type="match status" value="1"/>
</dbReference>
<evidence type="ECO:0000256" key="8">
    <source>
        <dbReference type="SAM" id="MobiDB-lite"/>
    </source>
</evidence>
<dbReference type="AlphaFoldDB" id="A0A5R9CT85"/>
<dbReference type="InterPro" id="IPR051393">
    <property type="entry name" value="ABC_transporter_permease"/>
</dbReference>
<dbReference type="InterPro" id="IPR035906">
    <property type="entry name" value="MetI-like_sf"/>
</dbReference>
<feature type="transmembrane region" description="Helical" evidence="7">
    <location>
        <begin position="183"/>
        <end position="207"/>
    </location>
</feature>
<feature type="transmembrane region" description="Helical" evidence="7">
    <location>
        <begin position="98"/>
        <end position="120"/>
    </location>
</feature>
<evidence type="ECO:0000256" key="3">
    <source>
        <dbReference type="ARBA" id="ARBA00022475"/>
    </source>
</evidence>
<gene>
    <name evidence="10" type="ORF">FEZ41_08680</name>
</gene>
<reference evidence="10 11" key="1">
    <citation type="submission" date="2019-05" db="EMBL/GenBank/DDBJ databases">
        <title>The metagenome of a microbial culture collection derived from dairy environment covers the genomic content of the human microbiome.</title>
        <authorList>
            <person name="Roder T."/>
            <person name="Wuthrich D."/>
            <person name="Sattari Z."/>
            <person name="Von Ah U."/>
            <person name="Bar C."/>
            <person name="Ronchi F."/>
            <person name="Macpherson A.J."/>
            <person name="Ganal-Vonarburg S.C."/>
            <person name="Bruggmann R."/>
            <person name="Vergeres G."/>
        </authorList>
    </citation>
    <scope>NUCLEOTIDE SEQUENCE [LARGE SCALE GENOMIC DNA]</scope>
    <source>
        <strain evidence="10 11">FAM 1079</strain>
    </source>
</reference>
<feature type="compositionally biased region" description="Polar residues" evidence="8">
    <location>
        <begin position="1"/>
        <end position="18"/>
    </location>
</feature>
<dbReference type="Gene3D" id="1.10.3720.10">
    <property type="entry name" value="MetI-like"/>
    <property type="match status" value="1"/>
</dbReference>
<evidence type="ECO:0000256" key="2">
    <source>
        <dbReference type="ARBA" id="ARBA00022448"/>
    </source>
</evidence>
<dbReference type="PROSITE" id="PS50928">
    <property type="entry name" value="ABC_TM1"/>
    <property type="match status" value="1"/>
</dbReference>
<feature type="transmembrane region" description="Helical" evidence="7">
    <location>
        <begin position="38"/>
        <end position="57"/>
    </location>
</feature>
<dbReference type="SUPFAM" id="SSF161098">
    <property type="entry name" value="MetI-like"/>
    <property type="match status" value="1"/>
</dbReference>
<keyword evidence="2 7" id="KW-0813">Transport</keyword>
<dbReference type="CDD" id="cd06261">
    <property type="entry name" value="TM_PBP2"/>
    <property type="match status" value="1"/>
</dbReference>
<proteinExistence type="inferred from homology"/>
<comment type="similarity">
    <text evidence="7">Belongs to the binding-protein-dependent transport system permease family.</text>
</comment>
<feature type="region of interest" description="Disordered" evidence="8">
    <location>
        <begin position="1"/>
        <end position="20"/>
    </location>
</feature>
<feature type="transmembrane region" description="Helical" evidence="7">
    <location>
        <begin position="64"/>
        <end position="86"/>
    </location>
</feature>
<keyword evidence="6 7" id="KW-0472">Membrane</keyword>
<dbReference type="GO" id="GO:0055085">
    <property type="term" value="P:transmembrane transport"/>
    <property type="evidence" value="ECO:0007669"/>
    <property type="project" value="InterPro"/>
</dbReference>
<name>A0A5R9CT85_9LACO</name>
<dbReference type="RefSeq" id="WP_054732921.1">
    <property type="nucleotide sequence ID" value="NZ_VBSX01000019.1"/>
</dbReference>
<comment type="subcellular location">
    <subcellularLocation>
        <location evidence="1 7">Cell membrane</location>
        <topology evidence="1 7">Multi-pass membrane protein</topology>
    </subcellularLocation>
</comment>
<keyword evidence="3" id="KW-1003">Cell membrane</keyword>
<accession>A0A5R9CT85</accession>
<dbReference type="PANTHER" id="PTHR30193:SF37">
    <property type="entry name" value="INNER MEMBRANE ABC TRANSPORTER PERMEASE PROTEIN YCJO"/>
    <property type="match status" value="1"/>
</dbReference>
<dbReference type="GO" id="GO:0005886">
    <property type="term" value="C:plasma membrane"/>
    <property type="evidence" value="ECO:0007669"/>
    <property type="project" value="UniProtKB-SubCell"/>
</dbReference>
<organism evidence="10 11">
    <name type="scientific">Lentilactobacillus parafarraginis</name>
    <dbReference type="NCBI Taxonomy" id="390842"/>
    <lineage>
        <taxon>Bacteria</taxon>
        <taxon>Bacillati</taxon>
        <taxon>Bacillota</taxon>
        <taxon>Bacilli</taxon>
        <taxon>Lactobacillales</taxon>
        <taxon>Lactobacillaceae</taxon>
        <taxon>Lentilactobacillus</taxon>
    </lineage>
</organism>
<evidence type="ECO:0000313" key="11">
    <source>
        <dbReference type="Proteomes" id="UP000305100"/>
    </source>
</evidence>
<protein>
    <submittedName>
        <fullName evidence="10">Sugar ABC transporter permease</fullName>
    </submittedName>
</protein>
<evidence type="ECO:0000256" key="5">
    <source>
        <dbReference type="ARBA" id="ARBA00022989"/>
    </source>
</evidence>
<feature type="transmembrane region" description="Helical" evidence="7">
    <location>
        <begin position="228"/>
        <end position="251"/>
    </location>
</feature>